<protein>
    <recommendedName>
        <fullName evidence="7">Phage shock protein PspC N-terminal domain-containing protein</fullName>
    </recommendedName>
</protein>
<name>X0ZZA7_9ZZZZ</name>
<organism evidence="8">
    <name type="scientific">marine sediment metagenome</name>
    <dbReference type="NCBI Taxonomy" id="412755"/>
    <lineage>
        <taxon>unclassified sequences</taxon>
        <taxon>metagenomes</taxon>
        <taxon>ecological metagenomes</taxon>
    </lineage>
</organism>
<evidence type="ECO:0000256" key="1">
    <source>
        <dbReference type="ARBA" id="ARBA00004162"/>
    </source>
</evidence>
<proteinExistence type="predicted"/>
<evidence type="ECO:0000259" key="7">
    <source>
        <dbReference type="Pfam" id="PF04024"/>
    </source>
</evidence>
<evidence type="ECO:0000256" key="6">
    <source>
        <dbReference type="SAM" id="Phobius"/>
    </source>
</evidence>
<keyword evidence="3 6" id="KW-0812">Transmembrane</keyword>
<evidence type="ECO:0000256" key="5">
    <source>
        <dbReference type="ARBA" id="ARBA00023136"/>
    </source>
</evidence>
<dbReference type="InterPro" id="IPR007168">
    <property type="entry name" value="Phageshock_PspC_N"/>
</dbReference>
<sequence length="53" mass="5819">MLCGVCGGIAEYFNVDPTLIRILWVILSLPGVVFPGILVYIICCIIIPENPEQ</sequence>
<gene>
    <name evidence="8" type="ORF">S01H4_32598</name>
</gene>
<dbReference type="EMBL" id="BART01017063">
    <property type="protein sequence ID" value="GAG74889.1"/>
    <property type="molecule type" value="Genomic_DNA"/>
</dbReference>
<dbReference type="InterPro" id="IPR052027">
    <property type="entry name" value="PspC"/>
</dbReference>
<evidence type="ECO:0000256" key="2">
    <source>
        <dbReference type="ARBA" id="ARBA00022475"/>
    </source>
</evidence>
<comment type="subcellular location">
    <subcellularLocation>
        <location evidence="1">Cell membrane</location>
        <topology evidence="1">Single-pass membrane protein</topology>
    </subcellularLocation>
</comment>
<keyword evidence="5 6" id="KW-0472">Membrane</keyword>
<keyword evidence="4 6" id="KW-1133">Transmembrane helix</keyword>
<reference evidence="8" key="1">
    <citation type="journal article" date="2014" name="Front. Microbiol.">
        <title>High frequency of phylogenetically diverse reductive dehalogenase-homologous genes in deep subseafloor sedimentary metagenomes.</title>
        <authorList>
            <person name="Kawai M."/>
            <person name="Futagami T."/>
            <person name="Toyoda A."/>
            <person name="Takaki Y."/>
            <person name="Nishi S."/>
            <person name="Hori S."/>
            <person name="Arai W."/>
            <person name="Tsubouchi T."/>
            <person name="Morono Y."/>
            <person name="Uchiyama I."/>
            <person name="Ito T."/>
            <person name="Fujiyama A."/>
            <person name="Inagaki F."/>
            <person name="Takami H."/>
        </authorList>
    </citation>
    <scope>NUCLEOTIDE SEQUENCE</scope>
    <source>
        <strain evidence="8">Expedition CK06-06</strain>
    </source>
</reference>
<dbReference type="PANTHER" id="PTHR33885">
    <property type="entry name" value="PHAGE SHOCK PROTEIN C"/>
    <property type="match status" value="1"/>
</dbReference>
<evidence type="ECO:0000313" key="8">
    <source>
        <dbReference type="EMBL" id="GAG74889.1"/>
    </source>
</evidence>
<comment type="caution">
    <text evidence="8">The sequence shown here is derived from an EMBL/GenBank/DDBJ whole genome shotgun (WGS) entry which is preliminary data.</text>
</comment>
<evidence type="ECO:0000256" key="4">
    <source>
        <dbReference type="ARBA" id="ARBA00022989"/>
    </source>
</evidence>
<dbReference type="Pfam" id="PF04024">
    <property type="entry name" value="PspC"/>
    <property type="match status" value="1"/>
</dbReference>
<evidence type="ECO:0000256" key="3">
    <source>
        <dbReference type="ARBA" id="ARBA00022692"/>
    </source>
</evidence>
<dbReference type="GO" id="GO:0005886">
    <property type="term" value="C:plasma membrane"/>
    <property type="evidence" value="ECO:0007669"/>
    <property type="project" value="UniProtKB-SubCell"/>
</dbReference>
<feature type="domain" description="Phage shock protein PspC N-terminal" evidence="7">
    <location>
        <begin position="1"/>
        <end position="49"/>
    </location>
</feature>
<dbReference type="AlphaFoldDB" id="X0ZZA7"/>
<feature type="transmembrane region" description="Helical" evidence="6">
    <location>
        <begin position="22"/>
        <end position="47"/>
    </location>
</feature>
<keyword evidence="2" id="KW-1003">Cell membrane</keyword>
<accession>X0ZZA7</accession>
<dbReference type="PANTHER" id="PTHR33885:SF3">
    <property type="entry name" value="PHAGE SHOCK PROTEIN C"/>
    <property type="match status" value="1"/>
</dbReference>